<dbReference type="KEGG" id="dov:DSCO28_71610"/>
<dbReference type="GO" id="GO:0005975">
    <property type="term" value="P:carbohydrate metabolic process"/>
    <property type="evidence" value="ECO:0007669"/>
    <property type="project" value="InterPro"/>
</dbReference>
<dbReference type="InterPro" id="IPR002509">
    <property type="entry name" value="NODB_dom"/>
</dbReference>
<dbReference type="SUPFAM" id="SSF88713">
    <property type="entry name" value="Glycoside hydrolase/deacetylase"/>
    <property type="match status" value="1"/>
</dbReference>
<dbReference type="EMBL" id="AP021876">
    <property type="protein sequence ID" value="BBO86595.1"/>
    <property type="molecule type" value="Genomic_DNA"/>
</dbReference>
<evidence type="ECO:0000313" key="3">
    <source>
        <dbReference type="Proteomes" id="UP000425960"/>
    </source>
</evidence>
<dbReference type="InterPro" id="IPR049591">
    <property type="entry name" value="CE4_u4-like"/>
</dbReference>
<dbReference type="Proteomes" id="UP000425960">
    <property type="component" value="Chromosome"/>
</dbReference>
<name>A0A5K8A1X7_9BACT</name>
<gene>
    <name evidence="2" type="ORF">DSCO28_71610</name>
</gene>
<dbReference type="InterPro" id="IPR011330">
    <property type="entry name" value="Glyco_hydro/deAcase_b/a-brl"/>
</dbReference>
<accession>A0A5K8A1X7</accession>
<dbReference type="CDD" id="cd10928">
    <property type="entry name" value="CE4_u4"/>
    <property type="match status" value="1"/>
</dbReference>
<dbReference type="Pfam" id="PF01522">
    <property type="entry name" value="Polysacc_deac_1"/>
    <property type="match status" value="1"/>
</dbReference>
<dbReference type="AlphaFoldDB" id="A0A5K8A1X7"/>
<feature type="domain" description="NodB homology" evidence="1">
    <location>
        <begin position="30"/>
        <end position="247"/>
    </location>
</feature>
<protein>
    <recommendedName>
        <fullName evidence="1">NodB homology domain-containing protein</fullName>
    </recommendedName>
</protein>
<reference evidence="2 3" key="1">
    <citation type="submission" date="2019-11" db="EMBL/GenBank/DDBJ databases">
        <title>Comparative genomics of hydrocarbon-degrading Desulfosarcina strains.</title>
        <authorList>
            <person name="Watanabe M."/>
            <person name="Kojima H."/>
            <person name="Fukui M."/>
        </authorList>
    </citation>
    <scope>NUCLEOTIDE SEQUENCE [LARGE SCALE GENOMIC DNA]</scope>
    <source>
        <strain evidence="2 3">28bB2T</strain>
    </source>
</reference>
<evidence type="ECO:0000259" key="1">
    <source>
        <dbReference type="PROSITE" id="PS51677"/>
    </source>
</evidence>
<dbReference type="Gene3D" id="3.20.20.370">
    <property type="entry name" value="Glycoside hydrolase/deacetylase"/>
    <property type="match status" value="1"/>
</dbReference>
<proteinExistence type="predicted"/>
<sequence length="255" mass="29215">MSKPISPLWRQMPADIDERLRQIVHSAPPCKVFFRADDIGVPGSMFSRLLGIFAAHNAPLALAVVPTWLTFPRWEAIQREAVPNARLWCWHQHGWRHRNHEREGKKQEFGPNRELTAIISDVTRGQQRLRTIMGKAFQPIFTPPWNRCDDRTLSVLADNGFAAVSRFVTKQPPGQLPLPDIPVSVDLHTRKRRNSKEDWRALFSELTDGLARPVCGIMIHHQRMNDPALDFLETLIKRLSAKGCVHSIEHLVEEP</sequence>
<evidence type="ECO:0000313" key="2">
    <source>
        <dbReference type="EMBL" id="BBO86595.1"/>
    </source>
</evidence>
<organism evidence="2 3">
    <name type="scientific">Desulfosarcina ovata subsp. sediminis</name>
    <dbReference type="NCBI Taxonomy" id="885957"/>
    <lineage>
        <taxon>Bacteria</taxon>
        <taxon>Pseudomonadati</taxon>
        <taxon>Thermodesulfobacteriota</taxon>
        <taxon>Desulfobacteria</taxon>
        <taxon>Desulfobacterales</taxon>
        <taxon>Desulfosarcinaceae</taxon>
        <taxon>Desulfosarcina</taxon>
    </lineage>
</organism>
<dbReference type="RefSeq" id="WP_155325834.1">
    <property type="nucleotide sequence ID" value="NZ_AP021876.1"/>
</dbReference>
<dbReference type="PROSITE" id="PS51677">
    <property type="entry name" value="NODB"/>
    <property type="match status" value="1"/>
</dbReference>
<dbReference type="GO" id="GO:0016810">
    <property type="term" value="F:hydrolase activity, acting on carbon-nitrogen (but not peptide) bonds"/>
    <property type="evidence" value="ECO:0007669"/>
    <property type="project" value="InterPro"/>
</dbReference>